<evidence type="ECO:0000256" key="2">
    <source>
        <dbReference type="SAM" id="Phobius"/>
    </source>
</evidence>
<protein>
    <submittedName>
        <fullName evidence="3">Uncharacterized protein</fullName>
    </submittedName>
</protein>
<dbReference type="EMBL" id="JAFLEQ010000003">
    <property type="protein sequence ID" value="MBN9643111.1"/>
    <property type="molecule type" value="Genomic_DNA"/>
</dbReference>
<evidence type="ECO:0000313" key="4">
    <source>
        <dbReference type="Proteomes" id="UP000664332"/>
    </source>
</evidence>
<name>A0A939DZS1_9CORY</name>
<feature type="region of interest" description="Disordered" evidence="1">
    <location>
        <begin position="50"/>
        <end position="72"/>
    </location>
</feature>
<accession>A0A939DZS1</accession>
<proteinExistence type="predicted"/>
<gene>
    <name evidence="3" type="ORF">JZY06_00475</name>
</gene>
<keyword evidence="4" id="KW-1185">Reference proteome</keyword>
<dbReference type="AlphaFoldDB" id="A0A939DZS1"/>
<comment type="caution">
    <text evidence="3">The sequence shown here is derived from an EMBL/GenBank/DDBJ whole genome shotgun (WGS) entry which is preliminary data.</text>
</comment>
<dbReference type="RefSeq" id="WP_207117520.1">
    <property type="nucleotide sequence ID" value="NZ_JAFLEQ010000003.1"/>
</dbReference>
<evidence type="ECO:0000313" key="3">
    <source>
        <dbReference type="EMBL" id="MBN9643111.1"/>
    </source>
</evidence>
<dbReference type="Proteomes" id="UP000664332">
    <property type="component" value="Unassembled WGS sequence"/>
</dbReference>
<keyword evidence="2" id="KW-1133">Transmembrane helix</keyword>
<keyword evidence="2" id="KW-0812">Transmembrane</keyword>
<feature type="transmembrane region" description="Helical" evidence="2">
    <location>
        <begin position="28"/>
        <end position="44"/>
    </location>
</feature>
<reference evidence="3" key="1">
    <citation type="submission" date="2021-03" db="EMBL/GenBank/DDBJ databases">
        <authorList>
            <person name="Sun Q."/>
        </authorList>
    </citation>
    <scope>NUCLEOTIDE SEQUENCE</scope>
    <source>
        <strain evidence="3">CCM 8862</strain>
    </source>
</reference>
<evidence type="ECO:0000256" key="1">
    <source>
        <dbReference type="SAM" id="MobiDB-lite"/>
    </source>
</evidence>
<keyword evidence="2" id="KW-0472">Membrane</keyword>
<organism evidence="3 4">
    <name type="scientific">Corynebacterium mendelii</name>
    <dbReference type="NCBI Taxonomy" id="2765362"/>
    <lineage>
        <taxon>Bacteria</taxon>
        <taxon>Bacillati</taxon>
        <taxon>Actinomycetota</taxon>
        <taxon>Actinomycetes</taxon>
        <taxon>Mycobacteriales</taxon>
        <taxon>Corynebacteriaceae</taxon>
        <taxon>Corynebacterium</taxon>
    </lineage>
</organism>
<sequence>MLIGAIVCAIAGFMLLVASVIAPATTTFVLLVTVSISGLVLFVWDCRNKSRDNHIPQPPTAGTDSPDDPAGG</sequence>